<sequence length="153" mass="16297">MSSTSDSTLGTAVQDARIDSNTFSYSSNVWRPANALLQVGGKDAKHRNVRCCKPHPVFRDPELPLHDLGEGPLYGGVWTWTGAEHGGLQALEVTPGIAGGFLGSRVEQRAEDGRVVIAGMDVWGEATGLVLPWTVVEPPGRPCSCMRGELADA</sequence>
<reference evidence="2" key="1">
    <citation type="journal article" date="2020" name="Stud. Mycol.">
        <title>101 Dothideomycetes genomes: A test case for predicting lifestyles and emergence of pathogens.</title>
        <authorList>
            <person name="Haridas S."/>
            <person name="Albert R."/>
            <person name="Binder M."/>
            <person name="Bloem J."/>
            <person name="LaButti K."/>
            <person name="Salamov A."/>
            <person name="Andreopoulos B."/>
            <person name="Baker S."/>
            <person name="Barry K."/>
            <person name="Bills G."/>
            <person name="Bluhm B."/>
            <person name="Cannon C."/>
            <person name="Castanera R."/>
            <person name="Culley D."/>
            <person name="Daum C."/>
            <person name="Ezra D."/>
            <person name="Gonzalez J."/>
            <person name="Henrissat B."/>
            <person name="Kuo A."/>
            <person name="Liang C."/>
            <person name="Lipzen A."/>
            <person name="Lutzoni F."/>
            <person name="Magnuson J."/>
            <person name="Mondo S."/>
            <person name="Nolan M."/>
            <person name="Ohm R."/>
            <person name="Pangilinan J."/>
            <person name="Park H.-J."/>
            <person name="Ramirez L."/>
            <person name="Alfaro M."/>
            <person name="Sun H."/>
            <person name="Tritt A."/>
            <person name="Yoshinaga Y."/>
            <person name="Zwiers L.-H."/>
            <person name="Turgeon B."/>
            <person name="Goodwin S."/>
            <person name="Spatafora J."/>
            <person name="Crous P."/>
            <person name="Grigoriev I."/>
        </authorList>
    </citation>
    <scope>NUCLEOTIDE SEQUENCE [LARGE SCALE GENOMIC DNA]</scope>
    <source>
        <strain evidence="2">CBS 304.66</strain>
    </source>
</reference>
<dbReference type="EMBL" id="ML986614">
    <property type="protein sequence ID" value="KAF2264708.1"/>
    <property type="molecule type" value="Genomic_DNA"/>
</dbReference>
<evidence type="ECO:0000313" key="1">
    <source>
        <dbReference type="EMBL" id="KAF2264708.1"/>
    </source>
</evidence>
<organism evidence="1 2">
    <name type="scientific">Lojkania enalia</name>
    <dbReference type="NCBI Taxonomy" id="147567"/>
    <lineage>
        <taxon>Eukaryota</taxon>
        <taxon>Fungi</taxon>
        <taxon>Dikarya</taxon>
        <taxon>Ascomycota</taxon>
        <taxon>Pezizomycotina</taxon>
        <taxon>Dothideomycetes</taxon>
        <taxon>Pleosporomycetidae</taxon>
        <taxon>Pleosporales</taxon>
        <taxon>Pleosporales incertae sedis</taxon>
        <taxon>Lojkania</taxon>
    </lineage>
</organism>
<keyword evidence="2" id="KW-1185">Reference proteome</keyword>
<name>A0A9P4KBM5_9PLEO</name>
<proteinExistence type="predicted"/>
<dbReference type="Proteomes" id="UP000800093">
    <property type="component" value="Unassembled WGS sequence"/>
</dbReference>
<comment type="caution">
    <text evidence="1">The sequence shown here is derived from an EMBL/GenBank/DDBJ whole genome shotgun (WGS) entry which is preliminary data.</text>
</comment>
<gene>
    <name evidence="1" type="ORF">CC78DRAFT_616619</name>
</gene>
<accession>A0A9P4KBM5</accession>
<dbReference type="AlphaFoldDB" id="A0A9P4KBM5"/>
<protein>
    <submittedName>
        <fullName evidence="1">Uncharacterized protein</fullName>
    </submittedName>
</protein>
<evidence type="ECO:0000313" key="2">
    <source>
        <dbReference type="Proteomes" id="UP000800093"/>
    </source>
</evidence>